<name>X1MU97_9ZZZZ</name>
<protein>
    <submittedName>
        <fullName evidence="1">Uncharacterized protein</fullName>
    </submittedName>
</protein>
<proteinExistence type="predicted"/>
<sequence length="128" mass="14637">SVNGTIPMREQKKGYLYVLWTTGPVAQHKSFEMFSGTPVRGTVYEYARARGWDYYTEEGHRAVGIYLKVQEKQSTAYEDGWCVTKIPTFTKYLEITGGEVSKCLVGKVTPKEALDNMVSRLNKLHEYK</sequence>
<accession>X1MU97</accession>
<gene>
    <name evidence="1" type="ORF">S06H3_24155</name>
</gene>
<evidence type="ECO:0000313" key="1">
    <source>
        <dbReference type="EMBL" id="GAI21576.1"/>
    </source>
</evidence>
<comment type="caution">
    <text evidence="1">The sequence shown here is derived from an EMBL/GenBank/DDBJ whole genome shotgun (WGS) entry which is preliminary data.</text>
</comment>
<dbReference type="AlphaFoldDB" id="X1MU97"/>
<reference evidence="1" key="1">
    <citation type="journal article" date="2014" name="Front. Microbiol.">
        <title>High frequency of phylogenetically diverse reductive dehalogenase-homologous genes in deep subseafloor sedimentary metagenomes.</title>
        <authorList>
            <person name="Kawai M."/>
            <person name="Futagami T."/>
            <person name="Toyoda A."/>
            <person name="Takaki Y."/>
            <person name="Nishi S."/>
            <person name="Hori S."/>
            <person name="Arai W."/>
            <person name="Tsubouchi T."/>
            <person name="Morono Y."/>
            <person name="Uchiyama I."/>
            <person name="Ito T."/>
            <person name="Fujiyama A."/>
            <person name="Inagaki F."/>
            <person name="Takami H."/>
        </authorList>
    </citation>
    <scope>NUCLEOTIDE SEQUENCE</scope>
    <source>
        <strain evidence="1">Expedition CK06-06</strain>
    </source>
</reference>
<feature type="non-terminal residue" evidence="1">
    <location>
        <position position="1"/>
    </location>
</feature>
<dbReference type="EMBL" id="BARV01013341">
    <property type="protein sequence ID" value="GAI21576.1"/>
    <property type="molecule type" value="Genomic_DNA"/>
</dbReference>
<organism evidence="1">
    <name type="scientific">marine sediment metagenome</name>
    <dbReference type="NCBI Taxonomy" id="412755"/>
    <lineage>
        <taxon>unclassified sequences</taxon>
        <taxon>metagenomes</taxon>
        <taxon>ecological metagenomes</taxon>
    </lineage>
</organism>